<comment type="caution">
    <text evidence="1">The sequence shown here is derived from an EMBL/GenBank/DDBJ whole genome shotgun (WGS) entry which is preliminary data.</text>
</comment>
<keyword evidence="2" id="KW-1185">Reference proteome</keyword>
<name>A0A365XWC0_9BACT</name>
<protein>
    <submittedName>
        <fullName evidence="1">Uncharacterized protein</fullName>
    </submittedName>
</protein>
<proteinExistence type="predicted"/>
<evidence type="ECO:0000313" key="1">
    <source>
        <dbReference type="EMBL" id="RBL90669.1"/>
    </source>
</evidence>
<dbReference type="RefSeq" id="WP_113619426.1">
    <property type="nucleotide sequence ID" value="NZ_QFFJ01000002.1"/>
</dbReference>
<organism evidence="1 2">
    <name type="scientific">Chitinophaga flava</name>
    <dbReference type="NCBI Taxonomy" id="2259036"/>
    <lineage>
        <taxon>Bacteria</taxon>
        <taxon>Pseudomonadati</taxon>
        <taxon>Bacteroidota</taxon>
        <taxon>Chitinophagia</taxon>
        <taxon>Chitinophagales</taxon>
        <taxon>Chitinophagaceae</taxon>
        <taxon>Chitinophaga</taxon>
    </lineage>
</organism>
<gene>
    <name evidence="1" type="ORF">DF182_29920</name>
</gene>
<sequence length="291" mass="33846">MSSLLLTNTDLRLKEEFRRSYRFTMAGYTRIQEQTTENEFTRELDMEYIPAADPSGLSFCSFSVHREKMLLDHRSSHLEYIIQAVSSVTQEVHFHLQETTGTVTLANWNDIRNKWTAVKEKLWNDYKGTEIQRFTEGYENRMQNKQALTASLLQYNLYGLFMNRIHIRYGYTGQQTENRDIIPLFGNTALPVQELRTVKNTAEGIKVDISGSIDENRLDTTALGHFAYHDLSLAENEDTDLLLQRYSGHYNLEQDTCILQKALLQYNIAIGDAYQRKCRFHINTIEPSYNA</sequence>
<dbReference type="AlphaFoldDB" id="A0A365XWC0"/>
<dbReference type="OrthoDB" id="645718at2"/>
<reference evidence="1 2" key="1">
    <citation type="submission" date="2018-05" db="EMBL/GenBank/DDBJ databases">
        <title>Chitinophaga sp. K3CV102501T nov., isolated from isolated from a monsoon evergreen broad-leaved forest soil.</title>
        <authorList>
            <person name="Lv Y."/>
        </authorList>
    </citation>
    <scope>NUCLEOTIDE SEQUENCE [LARGE SCALE GENOMIC DNA]</scope>
    <source>
        <strain evidence="1 2">GDMCC 1.1325</strain>
    </source>
</reference>
<dbReference type="Proteomes" id="UP000253410">
    <property type="component" value="Unassembled WGS sequence"/>
</dbReference>
<evidence type="ECO:0000313" key="2">
    <source>
        <dbReference type="Proteomes" id="UP000253410"/>
    </source>
</evidence>
<dbReference type="EMBL" id="QFFJ01000002">
    <property type="protein sequence ID" value="RBL90669.1"/>
    <property type="molecule type" value="Genomic_DNA"/>
</dbReference>
<accession>A0A365XWC0</accession>